<evidence type="ECO:0000313" key="2">
    <source>
        <dbReference type="EMBL" id="SPD75988.1"/>
    </source>
</evidence>
<keyword evidence="1" id="KW-0472">Membrane</keyword>
<dbReference type="GO" id="GO:0016020">
    <property type="term" value="C:membrane"/>
    <property type="evidence" value="ECO:0007669"/>
    <property type="project" value="InterPro"/>
</dbReference>
<feature type="transmembrane region" description="Helical" evidence="1">
    <location>
        <begin position="101"/>
        <end position="119"/>
    </location>
</feature>
<evidence type="ECO:0000256" key="1">
    <source>
        <dbReference type="SAM" id="Phobius"/>
    </source>
</evidence>
<reference evidence="2" key="1">
    <citation type="submission" date="2018-01" db="EMBL/GenBank/DDBJ databases">
        <authorList>
            <person name="Regsiter A."/>
            <person name="William W."/>
        </authorList>
    </citation>
    <scope>NUCLEOTIDE SEQUENCE</scope>
    <source>
        <strain evidence="2">TRIP AH-1</strain>
    </source>
</reference>
<name>A0A445N2R4_9BACT</name>
<feature type="transmembrane region" description="Helical" evidence="1">
    <location>
        <begin position="76"/>
        <end position="95"/>
    </location>
</feature>
<dbReference type="PRINTS" id="PR01759">
    <property type="entry name" value="CAPSULEPROTC"/>
</dbReference>
<dbReference type="InterPro" id="IPR008338">
    <property type="entry name" value="Capsule_biosynth_CapC"/>
</dbReference>
<protein>
    <submittedName>
        <fullName evidence="2">Membrane protein</fullName>
    </submittedName>
</protein>
<dbReference type="AlphaFoldDB" id="A0A445N2R4"/>
<feature type="transmembrane region" description="Helical" evidence="1">
    <location>
        <begin position="128"/>
        <end position="147"/>
    </location>
</feature>
<organism evidence="2">
    <name type="scientific">uncultured Desulfobacterium sp</name>
    <dbReference type="NCBI Taxonomy" id="201089"/>
    <lineage>
        <taxon>Bacteria</taxon>
        <taxon>Pseudomonadati</taxon>
        <taxon>Thermodesulfobacteriota</taxon>
        <taxon>Desulfobacteria</taxon>
        <taxon>Desulfobacterales</taxon>
        <taxon>Desulfobacteriaceae</taxon>
        <taxon>Desulfobacterium</taxon>
        <taxon>environmental samples</taxon>
    </lineage>
</organism>
<proteinExistence type="predicted"/>
<dbReference type="GO" id="GO:0045227">
    <property type="term" value="P:capsule polysaccharide biosynthetic process"/>
    <property type="evidence" value="ECO:0007669"/>
    <property type="project" value="InterPro"/>
</dbReference>
<keyword evidence="1" id="KW-1133">Transmembrane helix</keyword>
<dbReference type="NCBIfam" id="TIGR04011">
    <property type="entry name" value="poly_gGlu_PgsC"/>
    <property type="match status" value="1"/>
</dbReference>
<gene>
    <name evidence="2" type="ORF">PITCH_A780118</name>
</gene>
<feature type="transmembrane region" description="Helical" evidence="1">
    <location>
        <begin position="44"/>
        <end position="69"/>
    </location>
</feature>
<sequence>MDALISLSIGLGLVVSLFFSEMLGLAAGGMVVPGYVALYLDRPVIILITVIVSYLTYFIVHSLSAVMIIYGRRRTVLMILVGYSMGYLIRSFGYLELPAGSIELTVIGYIIPGLIAIWIDRQGLIESLSALAIASVIVRMLLILITGGELKI</sequence>
<accession>A0A445N2R4</accession>
<keyword evidence="1" id="KW-0812">Transmembrane</keyword>
<dbReference type="Pfam" id="PF14102">
    <property type="entry name" value="Caps_synth_CapC"/>
    <property type="match status" value="1"/>
</dbReference>
<dbReference type="EMBL" id="OJIN01000223">
    <property type="protein sequence ID" value="SPD75988.1"/>
    <property type="molecule type" value="Genomic_DNA"/>
</dbReference>